<sequence length="77" mass="9583">MLFLYIKNVFKKDVYTSIPKKANFYAKNELFLKNIYWLRLQLLNRLIYNFSFAKVNTEIHIHNWREKDEYTCNVRLF</sequence>
<dbReference type="EMBL" id="NUJQ01000059">
    <property type="protein sequence ID" value="PGQ04883.1"/>
    <property type="molecule type" value="Genomic_DNA"/>
</dbReference>
<evidence type="ECO:0000313" key="2">
    <source>
        <dbReference type="Proteomes" id="UP000221438"/>
    </source>
</evidence>
<evidence type="ECO:0000313" key="1">
    <source>
        <dbReference type="EMBL" id="PGQ04883.1"/>
    </source>
</evidence>
<accession>A0A2B1DJM3</accession>
<proteinExistence type="predicted"/>
<dbReference type="AlphaFoldDB" id="A0A2B1DJM3"/>
<reference evidence="1 2" key="1">
    <citation type="submission" date="2017-09" db="EMBL/GenBank/DDBJ databases">
        <title>Large-scale bioinformatics analysis of Bacillus genomes uncovers conserved roles of natural products in bacterial physiology.</title>
        <authorList>
            <consortium name="Agbiome Team Llc"/>
            <person name="Bleich R.M."/>
            <person name="Grubbs K.J."/>
            <person name="Santa Maria K.C."/>
            <person name="Allen S.E."/>
            <person name="Farag S."/>
            <person name="Shank E.A."/>
            <person name="Bowers A."/>
        </authorList>
    </citation>
    <scope>NUCLEOTIDE SEQUENCE [LARGE SCALE GENOMIC DNA]</scope>
    <source>
        <strain evidence="1 2">AFS046104</strain>
    </source>
</reference>
<protein>
    <submittedName>
        <fullName evidence="1">Uncharacterized protein</fullName>
    </submittedName>
</protein>
<dbReference type="Proteomes" id="UP000221438">
    <property type="component" value="Unassembled WGS sequence"/>
</dbReference>
<comment type="caution">
    <text evidence="1">The sequence shown here is derived from an EMBL/GenBank/DDBJ whole genome shotgun (WGS) entry which is preliminary data.</text>
</comment>
<gene>
    <name evidence="1" type="ORF">COA08_28840</name>
</gene>
<name>A0A2B1DJM3_BACCE</name>
<organism evidence="1 2">
    <name type="scientific">Bacillus cereus</name>
    <dbReference type="NCBI Taxonomy" id="1396"/>
    <lineage>
        <taxon>Bacteria</taxon>
        <taxon>Bacillati</taxon>
        <taxon>Bacillota</taxon>
        <taxon>Bacilli</taxon>
        <taxon>Bacillales</taxon>
        <taxon>Bacillaceae</taxon>
        <taxon>Bacillus</taxon>
        <taxon>Bacillus cereus group</taxon>
    </lineage>
</organism>